<comment type="catalytic activity">
    <reaction evidence="1">
        <text>ATP + protein L-histidine = ADP + protein N-phospho-L-histidine.</text>
        <dbReference type="EC" id="2.7.13.3"/>
    </reaction>
</comment>
<evidence type="ECO:0000256" key="6">
    <source>
        <dbReference type="ARBA" id="ARBA00022777"/>
    </source>
</evidence>
<name>A0A1D8KB24_9GAMM</name>
<dbReference type="KEGG" id="aaeo:BJI67_14860"/>
<protein>
    <recommendedName>
        <fullName evidence="2">histidine kinase</fullName>
        <ecNumber evidence="2">2.7.13.3</ecNumber>
    </recommendedName>
</protein>
<evidence type="ECO:0000313" key="11">
    <source>
        <dbReference type="EMBL" id="AOV18168.1"/>
    </source>
</evidence>
<evidence type="ECO:0000259" key="10">
    <source>
        <dbReference type="PROSITE" id="PS50109"/>
    </source>
</evidence>
<dbReference type="SMART" id="SM00388">
    <property type="entry name" value="HisKA"/>
    <property type="match status" value="1"/>
</dbReference>
<keyword evidence="7" id="KW-0067">ATP-binding</keyword>
<dbReference type="InterPro" id="IPR004358">
    <property type="entry name" value="Sig_transdc_His_kin-like_C"/>
</dbReference>
<dbReference type="InterPro" id="IPR003661">
    <property type="entry name" value="HisK_dim/P_dom"/>
</dbReference>
<accession>A0A1D8KB24</accession>
<dbReference type="SUPFAM" id="SSF55874">
    <property type="entry name" value="ATPase domain of HSP90 chaperone/DNA topoisomerase II/histidine kinase"/>
    <property type="match status" value="1"/>
</dbReference>
<dbReference type="RefSeq" id="WP_070073698.1">
    <property type="nucleotide sequence ID" value="NZ_CP017448.1"/>
</dbReference>
<dbReference type="InterPro" id="IPR003594">
    <property type="entry name" value="HATPase_dom"/>
</dbReference>
<dbReference type="InterPro" id="IPR036890">
    <property type="entry name" value="HATPase_C_sf"/>
</dbReference>
<dbReference type="PANTHER" id="PTHR43065:SF10">
    <property type="entry name" value="PEROXIDE STRESS-ACTIVATED HISTIDINE KINASE MAK3"/>
    <property type="match status" value="1"/>
</dbReference>
<dbReference type="Gene3D" id="3.30.565.10">
    <property type="entry name" value="Histidine kinase-like ATPase, C-terminal domain"/>
    <property type="match status" value="1"/>
</dbReference>
<dbReference type="Pfam" id="PF00512">
    <property type="entry name" value="HisKA"/>
    <property type="match status" value="1"/>
</dbReference>
<reference evidence="11 12" key="1">
    <citation type="submission" date="2016-09" db="EMBL/GenBank/DDBJ databases">
        <title>Acidihalobacter prosperus V6 (DSM14174).</title>
        <authorList>
            <person name="Khaleque H.N."/>
            <person name="Ramsay J.P."/>
            <person name="Murphy R.J.T."/>
            <person name="Kaksonen A.H."/>
            <person name="Boxall N.J."/>
            <person name="Watkin E.L.J."/>
        </authorList>
    </citation>
    <scope>NUCLEOTIDE SEQUENCE [LARGE SCALE GENOMIC DNA]</scope>
    <source>
        <strain evidence="11 12">V6</strain>
    </source>
</reference>
<evidence type="ECO:0000256" key="8">
    <source>
        <dbReference type="ARBA" id="ARBA00023012"/>
    </source>
</evidence>
<dbReference type="AlphaFoldDB" id="A0A1D8KB24"/>
<keyword evidence="3" id="KW-0597">Phosphoprotein</keyword>
<evidence type="ECO:0000256" key="1">
    <source>
        <dbReference type="ARBA" id="ARBA00000085"/>
    </source>
</evidence>
<dbReference type="CDD" id="cd00082">
    <property type="entry name" value="HisKA"/>
    <property type="match status" value="1"/>
</dbReference>
<feature type="compositionally biased region" description="Polar residues" evidence="9">
    <location>
        <begin position="269"/>
        <end position="279"/>
    </location>
</feature>
<evidence type="ECO:0000256" key="4">
    <source>
        <dbReference type="ARBA" id="ARBA00022679"/>
    </source>
</evidence>
<evidence type="ECO:0000313" key="12">
    <source>
        <dbReference type="Proteomes" id="UP000095342"/>
    </source>
</evidence>
<dbReference type="PRINTS" id="PR00344">
    <property type="entry name" value="BCTRLSENSOR"/>
</dbReference>
<dbReference type="Pfam" id="PF02518">
    <property type="entry name" value="HATPase_c"/>
    <property type="match status" value="1"/>
</dbReference>
<evidence type="ECO:0000256" key="3">
    <source>
        <dbReference type="ARBA" id="ARBA00022553"/>
    </source>
</evidence>
<feature type="domain" description="Histidine kinase" evidence="10">
    <location>
        <begin position="78"/>
        <end position="285"/>
    </location>
</feature>
<keyword evidence="5" id="KW-0547">Nucleotide-binding</keyword>
<sequence length="288" mass="32062">METAHGEQELLVEALQRLGAFHFQTRLNPEDFQGMLPAAEAFNNMADAVEAFVTHDDTQRVSWSERDRLTCMSQLPAGIAHEIRNPLEAIVNSIALLVRSNLTPREKQELSGIVSSECARLQRIFRHFLQFSRFPIARMEPTDIAEAIHKLFTLLGTNQPENVEFVLEDESGGALILCDVDLIHQALMNLMLNAIEAMPEGGRLTVRVLTADERHVTVQVCDNGEGIPSEQLEQIMEPFYTSRPTGVGLGLAITQHILAQHGTRLEMSSVQGEGTQASFTLPRARRRG</sequence>
<dbReference type="PROSITE" id="PS50109">
    <property type="entry name" value="HIS_KIN"/>
    <property type="match status" value="1"/>
</dbReference>
<dbReference type="CDD" id="cd00075">
    <property type="entry name" value="HATPase"/>
    <property type="match status" value="1"/>
</dbReference>
<dbReference type="SMART" id="SM00387">
    <property type="entry name" value="HATPase_c"/>
    <property type="match status" value="1"/>
</dbReference>
<dbReference type="PANTHER" id="PTHR43065">
    <property type="entry name" value="SENSOR HISTIDINE KINASE"/>
    <property type="match status" value="1"/>
</dbReference>
<dbReference type="GO" id="GO:0005524">
    <property type="term" value="F:ATP binding"/>
    <property type="evidence" value="ECO:0007669"/>
    <property type="project" value="UniProtKB-KW"/>
</dbReference>
<evidence type="ECO:0000256" key="5">
    <source>
        <dbReference type="ARBA" id="ARBA00022741"/>
    </source>
</evidence>
<dbReference type="EMBL" id="CP017448">
    <property type="protein sequence ID" value="AOV18168.1"/>
    <property type="molecule type" value="Genomic_DNA"/>
</dbReference>
<dbReference type="InterPro" id="IPR005467">
    <property type="entry name" value="His_kinase_dom"/>
</dbReference>
<dbReference type="EC" id="2.7.13.3" evidence="2"/>
<evidence type="ECO:0000256" key="7">
    <source>
        <dbReference type="ARBA" id="ARBA00022840"/>
    </source>
</evidence>
<organism evidence="11 12">
    <name type="scientific">Acidihalobacter aeolianus</name>
    <dbReference type="NCBI Taxonomy" id="2792603"/>
    <lineage>
        <taxon>Bacteria</taxon>
        <taxon>Pseudomonadati</taxon>
        <taxon>Pseudomonadota</taxon>
        <taxon>Gammaproteobacteria</taxon>
        <taxon>Chromatiales</taxon>
        <taxon>Ectothiorhodospiraceae</taxon>
        <taxon>Acidihalobacter</taxon>
    </lineage>
</organism>
<feature type="region of interest" description="Disordered" evidence="9">
    <location>
        <begin position="269"/>
        <end position="288"/>
    </location>
</feature>
<keyword evidence="8" id="KW-0902">Two-component regulatory system</keyword>
<evidence type="ECO:0000256" key="9">
    <source>
        <dbReference type="SAM" id="MobiDB-lite"/>
    </source>
</evidence>
<keyword evidence="6" id="KW-0418">Kinase</keyword>
<dbReference type="InterPro" id="IPR036097">
    <property type="entry name" value="HisK_dim/P_sf"/>
</dbReference>
<keyword evidence="12" id="KW-1185">Reference proteome</keyword>
<dbReference type="Proteomes" id="UP000095342">
    <property type="component" value="Chromosome"/>
</dbReference>
<keyword evidence="4" id="KW-0808">Transferase</keyword>
<dbReference type="SUPFAM" id="SSF47384">
    <property type="entry name" value="Homodimeric domain of signal transducing histidine kinase"/>
    <property type="match status" value="1"/>
</dbReference>
<dbReference type="Gene3D" id="1.10.287.130">
    <property type="match status" value="1"/>
</dbReference>
<evidence type="ECO:0000256" key="2">
    <source>
        <dbReference type="ARBA" id="ARBA00012438"/>
    </source>
</evidence>
<dbReference type="GO" id="GO:0000155">
    <property type="term" value="F:phosphorelay sensor kinase activity"/>
    <property type="evidence" value="ECO:0007669"/>
    <property type="project" value="InterPro"/>
</dbReference>
<proteinExistence type="predicted"/>
<gene>
    <name evidence="11" type="ORF">BJI67_14860</name>
</gene>